<evidence type="ECO:0000313" key="1">
    <source>
        <dbReference type="EMBL" id="QJA48767.1"/>
    </source>
</evidence>
<organism evidence="1">
    <name type="scientific">viral metagenome</name>
    <dbReference type="NCBI Taxonomy" id="1070528"/>
    <lineage>
        <taxon>unclassified sequences</taxon>
        <taxon>metagenomes</taxon>
        <taxon>organismal metagenomes</taxon>
    </lineage>
</organism>
<proteinExistence type="predicted"/>
<reference evidence="1" key="1">
    <citation type="submission" date="2020-03" db="EMBL/GenBank/DDBJ databases">
        <title>The deep terrestrial virosphere.</title>
        <authorList>
            <person name="Holmfeldt K."/>
            <person name="Nilsson E."/>
            <person name="Simone D."/>
            <person name="Lopez-Fernandez M."/>
            <person name="Wu X."/>
            <person name="de Brujin I."/>
            <person name="Lundin D."/>
            <person name="Andersson A."/>
            <person name="Bertilsson S."/>
            <person name="Dopson M."/>
        </authorList>
    </citation>
    <scope>NUCLEOTIDE SEQUENCE</scope>
    <source>
        <strain evidence="1">TM448A01146</strain>
    </source>
</reference>
<accession>A0A6H1ZN70</accession>
<protein>
    <submittedName>
        <fullName evidence="1">Uncharacterized protein</fullName>
    </submittedName>
</protein>
<sequence>MTEPRWFKTIAKLCRSVNQLKSQAQKYSPASFISQHLNSIANRLERHFNFLSNEYSIDKRVWQYYLNSVR</sequence>
<dbReference type="EMBL" id="MT144101">
    <property type="protein sequence ID" value="QJA48767.1"/>
    <property type="molecule type" value="Genomic_DNA"/>
</dbReference>
<dbReference type="AlphaFoldDB" id="A0A6H1ZN70"/>
<gene>
    <name evidence="1" type="ORF">TM448A01146_0038</name>
</gene>
<name>A0A6H1ZN70_9ZZZZ</name>